<evidence type="ECO:0000256" key="4">
    <source>
        <dbReference type="SAM" id="MobiDB-lite"/>
    </source>
</evidence>
<dbReference type="PANTHER" id="PTHR31636">
    <property type="entry name" value="OSJNBA0084A10.13 PROTEIN-RELATED"/>
    <property type="match status" value="1"/>
</dbReference>
<evidence type="ECO:0000256" key="3">
    <source>
        <dbReference type="PROSITE-ProRule" id="PRU01191"/>
    </source>
</evidence>
<evidence type="ECO:0000313" key="5">
    <source>
        <dbReference type="EMBL" id="CAI9303405.1"/>
    </source>
</evidence>
<keyword evidence="6" id="KW-1185">Reference proteome</keyword>
<evidence type="ECO:0000256" key="1">
    <source>
        <dbReference type="ARBA" id="ARBA00023015"/>
    </source>
</evidence>
<feature type="region of interest" description="SAW" evidence="3">
    <location>
        <begin position="384"/>
        <end position="460"/>
    </location>
</feature>
<feature type="region of interest" description="Disordered" evidence="4">
    <location>
        <begin position="1"/>
        <end position="25"/>
    </location>
</feature>
<keyword evidence="2" id="KW-0804">Transcription</keyword>
<comment type="caution">
    <text evidence="3">Lacks conserved residue(s) required for the propagation of feature annotation.</text>
</comment>
<dbReference type="AlphaFoldDB" id="A0AA36A2K1"/>
<comment type="similarity">
    <text evidence="3">Belongs to the GRAS family.</text>
</comment>
<protein>
    <recommendedName>
        <fullName evidence="7">DELLA protein</fullName>
    </recommendedName>
</protein>
<dbReference type="InterPro" id="IPR005202">
    <property type="entry name" value="TF_GRAS"/>
</dbReference>
<accession>A0AA36A2K1</accession>
<feature type="region of interest" description="Leucine repeat II (LRII)" evidence="3">
    <location>
        <begin position="241"/>
        <end position="273"/>
    </location>
</feature>
<evidence type="ECO:0000256" key="2">
    <source>
        <dbReference type="ARBA" id="ARBA00023163"/>
    </source>
</evidence>
<evidence type="ECO:0000313" key="6">
    <source>
        <dbReference type="Proteomes" id="UP001177003"/>
    </source>
</evidence>
<dbReference type="PROSITE" id="PS50985">
    <property type="entry name" value="GRAS"/>
    <property type="match status" value="1"/>
</dbReference>
<reference evidence="5" key="1">
    <citation type="submission" date="2023-04" db="EMBL/GenBank/DDBJ databases">
        <authorList>
            <person name="Vijverberg K."/>
            <person name="Xiong W."/>
            <person name="Schranz E."/>
        </authorList>
    </citation>
    <scope>NUCLEOTIDE SEQUENCE</scope>
</reference>
<gene>
    <name evidence="5" type="ORF">LSALG_LOCUS41847</name>
</gene>
<proteinExistence type="inferred from homology"/>
<dbReference type="Pfam" id="PF03514">
    <property type="entry name" value="GRAS"/>
    <property type="match status" value="1"/>
</dbReference>
<keyword evidence="1" id="KW-0805">Transcription regulation</keyword>
<name>A0AA36A2K1_LACSI</name>
<evidence type="ECO:0008006" key="7">
    <source>
        <dbReference type="Google" id="ProtNLM"/>
    </source>
</evidence>
<feature type="short sequence motif" description="VHIID" evidence="3">
    <location>
        <begin position="198"/>
        <end position="202"/>
    </location>
</feature>
<sequence length="460" mass="53210">MLGSSSCSPHHRHHQEQHQEEVHLQADLSRQQPPEMVEHLRQHHNHEIQQVHHQEVEMMSRLSSYNPPSVYLRHLLLSCAHSISRSDYTAAHRITTILSSNSSPYGDSSERLIHSFTKALSLRLLFHLQPLPSTPSSIRSSYSSNYLDQNDDAILQSSYLSLNQITPFIRFSQLTANQAILDAIDQNHCLQQQHPHDIHILDFDIMHGVQWPPLMQAIVDRHQPPTLRITATGTNLDILHRTGNRLSKFAQSLGLRFRFFPLLLPQTNVNHSVDDVIDHLSAVHLLPNEILAVNCVLYLHRFLIDREKLCLLLRKIKAMNPKVVTLAEKEANHNHPIFISRFEEALNYYSAIYDSLEATLPPNSRERMEVEQVWFGREITDIVATEGEKRRERHERFLSWETIMRIAGFRNIALSPFALSQAKLLLRLHYPSEGYNLQVVNDSFFLGWQKQPLFSVSSWH</sequence>
<dbReference type="Proteomes" id="UP001177003">
    <property type="component" value="Chromosome 9"/>
</dbReference>
<organism evidence="5 6">
    <name type="scientific">Lactuca saligna</name>
    <name type="common">Willowleaf lettuce</name>
    <dbReference type="NCBI Taxonomy" id="75948"/>
    <lineage>
        <taxon>Eukaryota</taxon>
        <taxon>Viridiplantae</taxon>
        <taxon>Streptophyta</taxon>
        <taxon>Embryophyta</taxon>
        <taxon>Tracheophyta</taxon>
        <taxon>Spermatophyta</taxon>
        <taxon>Magnoliopsida</taxon>
        <taxon>eudicotyledons</taxon>
        <taxon>Gunneridae</taxon>
        <taxon>Pentapetalae</taxon>
        <taxon>asterids</taxon>
        <taxon>campanulids</taxon>
        <taxon>Asterales</taxon>
        <taxon>Asteraceae</taxon>
        <taxon>Cichorioideae</taxon>
        <taxon>Cichorieae</taxon>
        <taxon>Lactucinae</taxon>
        <taxon>Lactuca</taxon>
    </lineage>
</organism>
<dbReference type="EMBL" id="OX465085">
    <property type="protein sequence ID" value="CAI9303405.1"/>
    <property type="molecule type" value="Genomic_DNA"/>
</dbReference>